<dbReference type="Pfam" id="PF13116">
    <property type="entry name" value="YhdP"/>
    <property type="match status" value="1"/>
</dbReference>
<proteinExistence type="predicted"/>
<name>A0A7G9SQL9_9GAMM</name>
<evidence type="ECO:0000313" key="3">
    <source>
        <dbReference type="EMBL" id="QNN70144.1"/>
    </source>
</evidence>
<dbReference type="Proteomes" id="UP000515804">
    <property type="component" value="Chromosome"/>
</dbReference>
<dbReference type="RefSeq" id="WP_187552661.1">
    <property type="nucleotide sequence ID" value="NZ_BMZL01000001.1"/>
</dbReference>
<dbReference type="InterPro" id="IPR011836">
    <property type="entry name" value="YhdP"/>
</dbReference>
<sequence length="1290" mass="136201">MTTPIRRRWRLLRRGAGYALAAALVLLALGNGIGSQLLPLIERHPDKIAAWLGVRVKSQVAFDAVETEWTRRGPLLRLDNLRIGDAANPLRIGDAEILVAQYAGLLPGRSFTELRVRGLDLLLQRDAGGAWSVRGLPGQQQAGGDPFATLERLGELQVSHARLHVSAPELGLDLRVPRIDLRMRVDGARIRVGAQAWLRNGATPLSAALDYDRGSGDGRVYAGTRRADLREFAGSFDLAGVVPASGSGRLQAWGQLQAHRIVGIRADAALEDVVVRGAASANGQPPPTQSLGKVALDARWRGTVRQWRARAARLRLGAGDAEQVMDGVAVSGGQRFGLQAQRIDAAPLLQLLALGDALPAGMRAWLQASSAGAVLEDVDVHGARGGVVSATARIRGLHFAPVGNAPGLRGVDGWLQGDADGVRLRFDPQATLALDWPVGFGVVHDFNVDGEAVAWRDGKGWSVRTPGLSLVNPDLQIKLRGGLGFPNDGTRPRMDLAADLGEADVSLAHEFWVHHLMPKSTVKWLDAALQGGRLHDIHAVVAGDLDDWPFRTEGDRHGAGVFRVDARMRGGVLKFQPEWPAAENLEADIRFEADGFTVAGRSRIAGVPVPAFKAGITRFGRAELTVDAAAAGDARDFLGLLRASPLQKSYGASMDSLRVAGPAQAQFHLRLPFHRDKPPPQELYGDVVLAGATLRDERWKLAFDQVRGNIRYDKGGFAAEDLQVRHEGTPGVLALRAGPHVRDPAHAFEGELDAQIAIDGLLDKAGSMAWLKPHVAGSSAWTVTLGIPRNAAQGAMAGRLQLRSNLAGTELDLPEPMRKPRGQALAASVDLRLPLEEGEVEVTLGNLLSLRSRTRATSTGVAVQLGGARAEAPPAEGLMVGGRATRVDALDWIGVIAGDRGGDGLPLRRIDVNAAQLRLLGTQFADARVLVVPAPRGTAVLVEADTLTGSLLVPKEEGATVAGRFDRLHWTMPPRSGPGFGGLRAATASPSATVASDAPTEVPAFDPGKLPPLLFDVGDLRIGEAALGQARFRSTPVAGGLRMDEFTTRGGKQRLSATGTWSGRGTAARTRLALGVDSDDIGALLTGLSLGGQVGGGKGTLQIDADWRGGPDALDPLTLQANLRLDARDGRLLEIEPGAGRVLGLLGIGQLPRRLTLDFRDFFDKGFAFDSITGEVRLANGSARSDNIAIKGPAAEIHLRGSADLRTQRFDQTVDVLPKSGGLLTAVGALAGGPVGAAVGAVANAVLEKPLQGLGAKTYRITGPWASPKVEVSARGGPPPRPAAKPAAPD</sequence>
<accession>A0A7G9SQL9</accession>
<evidence type="ECO:0000256" key="1">
    <source>
        <dbReference type="SAM" id="MobiDB-lite"/>
    </source>
</evidence>
<dbReference type="InterPro" id="IPR025263">
    <property type="entry name" value="YhdP_central"/>
</dbReference>
<dbReference type="NCBIfam" id="TIGR02099">
    <property type="entry name" value="YhdP family protein"/>
    <property type="match status" value="1"/>
</dbReference>
<reference evidence="3 4" key="1">
    <citation type="submission" date="2020-08" db="EMBL/GenBank/DDBJ databases">
        <title>Genome sequence of Thermomonas carbonis KCTC 42013T.</title>
        <authorList>
            <person name="Hyun D.-W."/>
            <person name="Bae J.-W."/>
        </authorList>
    </citation>
    <scope>NUCLEOTIDE SEQUENCE [LARGE SCALE GENOMIC DNA]</scope>
    <source>
        <strain evidence="3 4">KCTC 42013</strain>
    </source>
</reference>
<feature type="domain" description="YhdP central" evidence="2">
    <location>
        <begin position="14"/>
        <end position="1270"/>
    </location>
</feature>
<feature type="compositionally biased region" description="Pro residues" evidence="1">
    <location>
        <begin position="1277"/>
        <end position="1290"/>
    </location>
</feature>
<dbReference type="PANTHER" id="PTHR38690:SF1">
    <property type="entry name" value="PROTEASE"/>
    <property type="match status" value="1"/>
</dbReference>
<evidence type="ECO:0000259" key="2">
    <source>
        <dbReference type="Pfam" id="PF13116"/>
    </source>
</evidence>
<dbReference type="KEGG" id="tcn:H9L16_00340"/>
<organism evidence="3 4">
    <name type="scientific">Thermomonas carbonis</name>
    <dbReference type="NCBI Taxonomy" id="1463158"/>
    <lineage>
        <taxon>Bacteria</taxon>
        <taxon>Pseudomonadati</taxon>
        <taxon>Pseudomonadota</taxon>
        <taxon>Gammaproteobacteria</taxon>
        <taxon>Lysobacterales</taxon>
        <taxon>Lysobacteraceae</taxon>
        <taxon>Thermomonas</taxon>
    </lineage>
</organism>
<dbReference type="EMBL" id="CP060719">
    <property type="protein sequence ID" value="QNN70144.1"/>
    <property type="molecule type" value="Genomic_DNA"/>
</dbReference>
<evidence type="ECO:0000313" key="4">
    <source>
        <dbReference type="Proteomes" id="UP000515804"/>
    </source>
</evidence>
<gene>
    <name evidence="3" type="ORF">H9L16_00340</name>
</gene>
<feature type="region of interest" description="Disordered" evidence="1">
    <location>
        <begin position="1267"/>
        <end position="1290"/>
    </location>
</feature>
<dbReference type="PANTHER" id="PTHR38690">
    <property type="entry name" value="PROTEASE-RELATED"/>
    <property type="match status" value="1"/>
</dbReference>
<protein>
    <submittedName>
        <fullName evidence="3">TIGR02099 family protein</fullName>
    </submittedName>
</protein>
<keyword evidence="4" id="KW-1185">Reference proteome</keyword>